<evidence type="ECO:0000259" key="2">
    <source>
        <dbReference type="PROSITE" id="PS50042"/>
    </source>
</evidence>
<dbReference type="SMART" id="SM00239">
    <property type="entry name" value="C2"/>
    <property type="match status" value="2"/>
</dbReference>
<dbReference type="Pfam" id="PF00168">
    <property type="entry name" value="C2"/>
    <property type="match status" value="2"/>
</dbReference>
<name>A0ABP0PM50_9DINO</name>
<dbReference type="CDD" id="cd00030">
    <property type="entry name" value="C2"/>
    <property type="match status" value="2"/>
</dbReference>
<evidence type="ECO:0000259" key="1">
    <source>
        <dbReference type="PROSITE" id="PS50004"/>
    </source>
</evidence>
<evidence type="ECO:0000313" key="3">
    <source>
        <dbReference type="EMBL" id="CAK9077110.1"/>
    </source>
</evidence>
<comment type="caution">
    <text evidence="3">The sequence shown here is derived from an EMBL/GenBank/DDBJ whole genome shotgun (WGS) entry which is preliminary data.</text>
</comment>
<feature type="domain" description="Cyclic nucleotide-binding" evidence="2">
    <location>
        <begin position="114"/>
        <end position="188"/>
    </location>
</feature>
<evidence type="ECO:0000313" key="4">
    <source>
        <dbReference type="Proteomes" id="UP001642484"/>
    </source>
</evidence>
<keyword evidence="4" id="KW-1185">Reference proteome</keyword>
<dbReference type="EMBL" id="CAXAMN010023361">
    <property type="protein sequence ID" value="CAK9077110.1"/>
    <property type="molecule type" value="Genomic_DNA"/>
</dbReference>
<proteinExistence type="predicted"/>
<sequence length="780" mass="86957">MNPRTVSLPDLVSERKRNTALSLSEGFSGAKHTGALAATTQTSWPGRPGKDPYAGADENISKGLNFTLPLYYRCRQLVLNTEKSGHRVPQKMQMELRSLEKSVAGDIRALNPLLFQRFDDVQLDRLLRAMPFLRLSVGRWLFGCDQLAAAWPKGSRSFLLMAGKINLFLDPNGVGERQEIGRGAIFGEKHFRLGDESMLDAVGGAAQCEEPCVIGVLGTEVLEAAYADRAFGNRKIALSMRHAPALSRVVLPEGFVNGKVDFASLSFAEKTKLLEEKQSGAVKHALEELAKVSTQLHLLSGQELLSDQPIDSSVIMVSKGSIEVRGDIKLTERLDVLPPKKKRMRIFLDRAEKLAGDSIFDKLDPYCIVKLGEFKRFQTPVMWNVGVNPQFEYQGVLTYADEEELEIIVMDYDKFSADDLCGSCTVKVSDLYDGWYGKVDLMRPKRSLGAAKDDEHMLELAGRLYFGVKYDYEKISALTKKPKEKSWPDQVLFSLDNLDAWGHETIMLGPVFMKTLEGAASQTAFALELTNFRIFGGYQRGGANEKIVLLKASKKRFMDFVKKSQKEKQFLQSCRLSTLDKQVTIKGIIKSLIERWETEDQTENFRKGVFQTKVVEAVDPSRFRVAYRGAKALVTVRNALNLSGGGWFDKLDPYAILRFRGSKAEFRTSVLQDAGGDPIWNCEGYLPYSGEVALEISVWDYDHYSSDDLIGTGVVQVEQFCNGFEGMVPLSLPSDKKNKKKALKQSMITIGILWDAPPQDPAAKLDPALTLQSAGTKALR</sequence>
<evidence type="ECO:0008006" key="5">
    <source>
        <dbReference type="Google" id="ProtNLM"/>
    </source>
</evidence>
<gene>
    <name evidence="3" type="ORF">CCMP2556_LOCUS38010</name>
</gene>
<reference evidence="3 4" key="1">
    <citation type="submission" date="2024-02" db="EMBL/GenBank/DDBJ databases">
        <authorList>
            <person name="Chen Y."/>
            <person name="Shah S."/>
            <person name="Dougan E. K."/>
            <person name="Thang M."/>
            <person name="Chan C."/>
        </authorList>
    </citation>
    <scope>NUCLEOTIDE SEQUENCE [LARGE SCALE GENOMIC DNA]</scope>
</reference>
<protein>
    <recommendedName>
        <fullName evidence="5">C2 domain-containing protein</fullName>
    </recommendedName>
</protein>
<dbReference type="Gene3D" id="2.60.40.150">
    <property type="entry name" value="C2 domain"/>
    <property type="match status" value="2"/>
</dbReference>
<organism evidence="3 4">
    <name type="scientific">Durusdinium trenchii</name>
    <dbReference type="NCBI Taxonomy" id="1381693"/>
    <lineage>
        <taxon>Eukaryota</taxon>
        <taxon>Sar</taxon>
        <taxon>Alveolata</taxon>
        <taxon>Dinophyceae</taxon>
        <taxon>Suessiales</taxon>
        <taxon>Symbiodiniaceae</taxon>
        <taxon>Durusdinium</taxon>
    </lineage>
</organism>
<dbReference type="Proteomes" id="UP001642484">
    <property type="component" value="Unassembled WGS sequence"/>
</dbReference>
<dbReference type="PANTHER" id="PTHR47052:SF3">
    <property type="entry name" value="INGRESSION PROTEIN 1"/>
    <property type="match status" value="1"/>
</dbReference>
<accession>A0ABP0PM50</accession>
<dbReference type="PANTHER" id="PTHR47052">
    <property type="entry name" value="CONSERVED SERINE PROLINE-RICH PROTEIN (AFU_ORTHOLOGUE AFUA_2G01790)"/>
    <property type="match status" value="1"/>
</dbReference>
<dbReference type="InterPro" id="IPR000008">
    <property type="entry name" value="C2_dom"/>
</dbReference>
<dbReference type="InterPro" id="IPR052981">
    <property type="entry name" value="Ingression_C2_domain"/>
</dbReference>
<dbReference type="InterPro" id="IPR000595">
    <property type="entry name" value="cNMP-bd_dom"/>
</dbReference>
<feature type="domain" description="C2" evidence="1">
    <location>
        <begin position="617"/>
        <end position="732"/>
    </location>
</feature>
<dbReference type="PROSITE" id="PS50004">
    <property type="entry name" value="C2"/>
    <property type="match status" value="2"/>
</dbReference>
<dbReference type="PROSITE" id="PS50042">
    <property type="entry name" value="CNMP_BINDING_3"/>
    <property type="match status" value="1"/>
</dbReference>
<feature type="domain" description="C2" evidence="1">
    <location>
        <begin position="324"/>
        <end position="443"/>
    </location>
</feature>
<dbReference type="InterPro" id="IPR035892">
    <property type="entry name" value="C2_domain_sf"/>
</dbReference>
<dbReference type="SUPFAM" id="SSF49562">
    <property type="entry name" value="C2 domain (Calcium/lipid-binding domain, CaLB)"/>
    <property type="match status" value="2"/>
</dbReference>